<feature type="transmembrane region" description="Helical" evidence="1">
    <location>
        <begin position="369"/>
        <end position="389"/>
    </location>
</feature>
<dbReference type="InterPro" id="IPR052952">
    <property type="entry name" value="MFS-Transporter"/>
</dbReference>
<keyword evidence="1" id="KW-1133">Transmembrane helix</keyword>
<feature type="transmembrane region" description="Helical" evidence="1">
    <location>
        <begin position="81"/>
        <end position="101"/>
    </location>
</feature>
<name>A0A6J7H328_9ZZZZ</name>
<dbReference type="InterPro" id="IPR020846">
    <property type="entry name" value="MFS_dom"/>
</dbReference>
<keyword evidence="1" id="KW-0472">Membrane</keyword>
<feature type="transmembrane region" description="Helical" evidence="1">
    <location>
        <begin position="343"/>
        <end position="363"/>
    </location>
</feature>
<proteinExistence type="predicted"/>
<reference evidence="3" key="1">
    <citation type="submission" date="2020-05" db="EMBL/GenBank/DDBJ databases">
        <authorList>
            <person name="Chiriac C."/>
            <person name="Salcher M."/>
            <person name="Ghai R."/>
            <person name="Kavagutti S V."/>
        </authorList>
    </citation>
    <scope>NUCLEOTIDE SEQUENCE</scope>
</reference>
<dbReference type="PANTHER" id="PTHR23527">
    <property type="entry name" value="BLL3282 PROTEIN"/>
    <property type="match status" value="1"/>
</dbReference>
<protein>
    <submittedName>
        <fullName evidence="3">Unannotated protein</fullName>
    </submittedName>
</protein>
<evidence type="ECO:0000259" key="2">
    <source>
        <dbReference type="PROSITE" id="PS50850"/>
    </source>
</evidence>
<feature type="transmembrane region" description="Helical" evidence="1">
    <location>
        <begin position="283"/>
        <end position="303"/>
    </location>
</feature>
<dbReference type="SUPFAM" id="SSF103473">
    <property type="entry name" value="MFS general substrate transporter"/>
    <property type="match status" value="1"/>
</dbReference>
<sequence length="394" mass="40546">MSVSIGRATDMRPGAVLAASVVTQATVSAMFQGLPALGPALQTTFGLTTATVGIMLGCVSVGASTVVIFWGRLLDRTTDRFIAAVGLFGAAILLICAAFAARMASEWVTAVCLVAAGGLAVAPSLAITSGMARAFKGTKRFGLAFGIRQAAVPVGGVLASVTLPVIAYSHGLSLPFVVLAIAMAVSGIYVLFVIRHGERTPRSAQLPSADWHRIIPLLVSCALYTFTQIGILALLTLFLFNERGWDPRTAALIYSIVMASAIGSRIAVGHLADRLVGGALRIYRVIGIVTALLLIASAATVHFSVVVPLIVLAAISGMTWNPLIFALTVQAVPPARLGATQGVVTSVIFLGAGLAPIVIAPITSATSWSVGWLILALACVVGAVIARVGPAQSR</sequence>
<dbReference type="Gene3D" id="1.20.1250.20">
    <property type="entry name" value="MFS general substrate transporter like domains"/>
    <property type="match status" value="2"/>
</dbReference>
<dbReference type="PROSITE" id="PS50850">
    <property type="entry name" value="MFS"/>
    <property type="match status" value="1"/>
</dbReference>
<evidence type="ECO:0000313" key="3">
    <source>
        <dbReference type="EMBL" id="CAB4915357.1"/>
    </source>
</evidence>
<gene>
    <name evidence="3" type="ORF">UFOPK3610_01082</name>
</gene>
<feature type="transmembrane region" description="Helical" evidence="1">
    <location>
        <begin position="252"/>
        <end position="271"/>
    </location>
</feature>
<feature type="transmembrane region" description="Helical" evidence="1">
    <location>
        <begin position="174"/>
        <end position="194"/>
    </location>
</feature>
<feature type="transmembrane region" description="Helical" evidence="1">
    <location>
        <begin position="45"/>
        <end position="69"/>
    </location>
</feature>
<feature type="transmembrane region" description="Helical" evidence="1">
    <location>
        <begin position="309"/>
        <end position="331"/>
    </location>
</feature>
<feature type="transmembrane region" description="Helical" evidence="1">
    <location>
        <begin position="215"/>
        <end position="240"/>
    </location>
</feature>
<dbReference type="Pfam" id="PF07690">
    <property type="entry name" value="MFS_1"/>
    <property type="match status" value="1"/>
</dbReference>
<feature type="domain" description="Major facilitator superfamily (MFS) profile" evidence="2">
    <location>
        <begin position="1"/>
        <end position="394"/>
    </location>
</feature>
<dbReference type="EMBL" id="CAFBMR010000040">
    <property type="protein sequence ID" value="CAB4915357.1"/>
    <property type="molecule type" value="Genomic_DNA"/>
</dbReference>
<feature type="transmembrane region" description="Helical" evidence="1">
    <location>
        <begin position="107"/>
        <end position="129"/>
    </location>
</feature>
<evidence type="ECO:0000256" key="1">
    <source>
        <dbReference type="SAM" id="Phobius"/>
    </source>
</evidence>
<dbReference type="InterPro" id="IPR011701">
    <property type="entry name" value="MFS"/>
</dbReference>
<dbReference type="GO" id="GO:0022857">
    <property type="term" value="F:transmembrane transporter activity"/>
    <property type="evidence" value="ECO:0007669"/>
    <property type="project" value="InterPro"/>
</dbReference>
<dbReference type="InterPro" id="IPR036259">
    <property type="entry name" value="MFS_trans_sf"/>
</dbReference>
<dbReference type="AlphaFoldDB" id="A0A6J7H328"/>
<accession>A0A6J7H328</accession>
<dbReference type="PANTHER" id="PTHR23527:SF1">
    <property type="entry name" value="BLL3282 PROTEIN"/>
    <property type="match status" value="1"/>
</dbReference>
<feature type="transmembrane region" description="Helical" evidence="1">
    <location>
        <begin position="150"/>
        <end position="168"/>
    </location>
</feature>
<organism evidence="3">
    <name type="scientific">freshwater metagenome</name>
    <dbReference type="NCBI Taxonomy" id="449393"/>
    <lineage>
        <taxon>unclassified sequences</taxon>
        <taxon>metagenomes</taxon>
        <taxon>ecological metagenomes</taxon>
    </lineage>
</organism>
<keyword evidence="1" id="KW-0812">Transmembrane</keyword>